<protein>
    <submittedName>
        <fullName evidence="3">Glycosyltransferase family 4 protein</fullName>
    </submittedName>
</protein>
<feature type="domain" description="Glycosyl transferase family 1" evidence="2">
    <location>
        <begin position="164"/>
        <end position="322"/>
    </location>
</feature>
<dbReference type="SUPFAM" id="SSF53756">
    <property type="entry name" value="UDP-Glycosyltransferase/glycogen phosphorylase"/>
    <property type="match status" value="1"/>
</dbReference>
<dbReference type="GO" id="GO:0016757">
    <property type="term" value="F:glycosyltransferase activity"/>
    <property type="evidence" value="ECO:0007669"/>
    <property type="project" value="InterPro"/>
</dbReference>
<reference evidence="3" key="1">
    <citation type="journal article" date="2024" name="Int. J. Syst. Evol. Microbiol.">
        <title>Brooklawnia propionicigenes sp. nov., a facultatively anaerobic, propionate-producing bacterium isolated from a methanogenic reactor treating waste from cattle farms.</title>
        <authorList>
            <person name="Akita Y."/>
            <person name="Ueki A."/>
            <person name="Tonouchi A."/>
            <person name="Sugawara Y."/>
            <person name="Honma S."/>
            <person name="Kaku N."/>
            <person name="Ueki K."/>
        </authorList>
    </citation>
    <scope>NUCLEOTIDE SEQUENCE</scope>
    <source>
        <strain evidence="3">SH051</strain>
    </source>
</reference>
<dbReference type="PANTHER" id="PTHR46401:SF2">
    <property type="entry name" value="GLYCOSYLTRANSFERASE WBBK-RELATED"/>
    <property type="match status" value="1"/>
</dbReference>
<organism evidence="3 4">
    <name type="scientific">Brooklawnia propionicigenes</name>
    <dbReference type="NCBI Taxonomy" id="3041175"/>
    <lineage>
        <taxon>Bacteria</taxon>
        <taxon>Bacillati</taxon>
        <taxon>Actinomycetota</taxon>
        <taxon>Actinomycetes</taxon>
        <taxon>Propionibacteriales</taxon>
        <taxon>Propionibacteriaceae</taxon>
        <taxon>Brooklawnia</taxon>
    </lineage>
</organism>
<keyword evidence="4" id="KW-1185">Reference proteome</keyword>
<accession>A0AAN0K750</accession>
<evidence type="ECO:0000313" key="4">
    <source>
        <dbReference type="Proteomes" id="UP001431656"/>
    </source>
</evidence>
<dbReference type="CDD" id="cd03801">
    <property type="entry name" value="GT4_PimA-like"/>
    <property type="match status" value="1"/>
</dbReference>
<evidence type="ECO:0000256" key="1">
    <source>
        <dbReference type="ARBA" id="ARBA00022679"/>
    </source>
</evidence>
<evidence type="ECO:0000259" key="2">
    <source>
        <dbReference type="Pfam" id="PF00534"/>
    </source>
</evidence>
<dbReference type="RefSeq" id="WP_286264256.1">
    <property type="nucleotide sequence ID" value="NZ_AP028056.1"/>
</dbReference>
<evidence type="ECO:0000313" key="3">
    <source>
        <dbReference type="EMBL" id="BEH02537.1"/>
    </source>
</evidence>
<dbReference type="Proteomes" id="UP001431656">
    <property type="component" value="Chromosome"/>
</dbReference>
<name>A0AAN0K750_9ACTN</name>
<dbReference type="EMBL" id="AP028056">
    <property type="protein sequence ID" value="BEH02537.1"/>
    <property type="molecule type" value="Genomic_DNA"/>
</dbReference>
<proteinExistence type="predicted"/>
<dbReference type="GO" id="GO:0009103">
    <property type="term" value="P:lipopolysaccharide biosynthetic process"/>
    <property type="evidence" value="ECO:0007669"/>
    <property type="project" value="TreeGrafter"/>
</dbReference>
<gene>
    <name evidence="3" type="ORF">brsh051_18180</name>
</gene>
<dbReference type="KEGG" id="broo:brsh051_18180"/>
<keyword evidence="1" id="KW-0808">Transferase</keyword>
<dbReference type="Pfam" id="PF00534">
    <property type="entry name" value="Glycos_transf_1"/>
    <property type="match status" value="1"/>
</dbReference>
<dbReference type="PANTHER" id="PTHR46401">
    <property type="entry name" value="GLYCOSYLTRANSFERASE WBBK-RELATED"/>
    <property type="match status" value="1"/>
</dbReference>
<sequence>MKQRIGFARWRSDLASGGNRYDDELAVALRALGLDVREYPVPGSWPVPKQQERERLSGLLAAEQDWLIDNIIGSAEPEVISAAVESGRRVTMLIHYFPADDPALSQRVRKRLTATEAQAVEAADTVVVTSSWAADQVAARYGRGDAVVAIPGVAPAELAIGSARAGNPPMLLWLGRLTQTKDPLTFIAALSRLQDFEWTAQLVGSDKVDDDLSREVRERIDQAGLSYRVTVLGQRSGDALESVWAKADLLVHTSRTETYGMVITEALARGIPAIVPAGTGAVEAQGVGESFPPGDADALSAVLHGWLSDPELRQRWRDEAEKLRLQLPTWADTARIVAAALPAGASTVG</sequence>
<dbReference type="InterPro" id="IPR001296">
    <property type="entry name" value="Glyco_trans_1"/>
</dbReference>
<dbReference type="AlphaFoldDB" id="A0AAN0K750"/>
<dbReference type="Gene3D" id="3.40.50.2000">
    <property type="entry name" value="Glycogen Phosphorylase B"/>
    <property type="match status" value="2"/>
</dbReference>